<dbReference type="Proteomes" id="UP000054928">
    <property type="component" value="Unassembled WGS sequence"/>
</dbReference>
<comment type="subcellular location">
    <subcellularLocation>
        <location evidence="1">Nucleus</location>
    </subcellularLocation>
</comment>
<feature type="region of interest" description="Disordered" evidence="6">
    <location>
        <begin position="54"/>
        <end position="77"/>
    </location>
</feature>
<evidence type="ECO:0000313" key="8">
    <source>
        <dbReference type="Proteomes" id="UP000054928"/>
    </source>
</evidence>
<evidence type="ECO:0000256" key="3">
    <source>
        <dbReference type="ARBA" id="ARBA00022771"/>
    </source>
</evidence>
<protein>
    <submittedName>
        <fullName evidence="7">Ribonuclease H-like domain</fullName>
    </submittedName>
</protein>
<evidence type="ECO:0000256" key="4">
    <source>
        <dbReference type="ARBA" id="ARBA00022833"/>
    </source>
</evidence>
<dbReference type="OrthoDB" id="128003at2759"/>
<reference evidence="8" key="1">
    <citation type="submission" date="2014-09" db="EMBL/GenBank/DDBJ databases">
        <authorList>
            <person name="Sharma Rahul"/>
            <person name="Thines Marco"/>
        </authorList>
    </citation>
    <scope>NUCLEOTIDE SEQUENCE [LARGE SCALE GENOMIC DNA]</scope>
</reference>
<dbReference type="PANTHER" id="PTHR46481:SF10">
    <property type="entry name" value="ZINC FINGER BED DOMAIN-CONTAINING PROTEIN 39"/>
    <property type="match status" value="1"/>
</dbReference>
<evidence type="ECO:0000313" key="7">
    <source>
        <dbReference type="EMBL" id="CEG50341.1"/>
    </source>
</evidence>
<evidence type="ECO:0000256" key="2">
    <source>
        <dbReference type="ARBA" id="ARBA00022723"/>
    </source>
</evidence>
<dbReference type="GO" id="GO:0008270">
    <property type="term" value="F:zinc ion binding"/>
    <property type="evidence" value="ECO:0007669"/>
    <property type="project" value="UniProtKB-KW"/>
</dbReference>
<feature type="non-terminal residue" evidence="7">
    <location>
        <position position="406"/>
    </location>
</feature>
<keyword evidence="8" id="KW-1185">Reference proteome</keyword>
<dbReference type="GeneID" id="36403113"/>
<dbReference type="EMBL" id="CCYD01003102">
    <property type="protein sequence ID" value="CEG50341.1"/>
    <property type="molecule type" value="Genomic_DNA"/>
</dbReference>
<dbReference type="GO" id="GO:0005634">
    <property type="term" value="C:nucleus"/>
    <property type="evidence" value="ECO:0007669"/>
    <property type="project" value="UniProtKB-SubCell"/>
</dbReference>
<dbReference type="AlphaFoldDB" id="A0A0P1B788"/>
<keyword evidence="3" id="KW-0863">Zinc-finger</keyword>
<dbReference type="SUPFAM" id="SSF53098">
    <property type="entry name" value="Ribonuclease H-like"/>
    <property type="match status" value="1"/>
</dbReference>
<keyword evidence="4" id="KW-0862">Zinc</keyword>
<name>A0A0P1B788_PLAHL</name>
<accession>A0A0P1B788</accession>
<proteinExistence type="predicted"/>
<keyword evidence="2" id="KW-0479">Metal-binding</keyword>
<sequence length="406" mass="45505">MEKWGLDSLRLTKIIRDNGANIVKACNDLEVDHFGCVAHSLHLVVSGALSKSREEVEAAQTDEQMSFGDLAEPDETDEQWVEDPEAELEAIGELEDELGLISLEVTSSVESVAESVDLETDDCMDEGLLDGCLSASAAVGLMDAMKKAMSETRKHVASFRKIVTFFNKSAKGKAKLKELQKVPLPLTVIADVATRWNSTHQMIERLLFLRPILQEFMEYIQTSVGKDEFSDVKIARPTGEMWFHIQCLDKLLVSFHGMTPCCQIFSKVSAAHVGELYYGATLKRMHLVRRFFMLLLRKRFGNLPDDVNSCCLLDSQFAHGSFLSVTEREEAERFLVNEALRLAGANVIDANLNSSVEMSSDDDDFMSELLGLNRKPTPPEPESPLELSLREQVKTELNLYFEKCKL</sequence>
<dbReference type="InterPro" id="IPR052035">
    <property type="entry name" value="ZnF_BED_domain_contain"/>
</dbReference>
<dbReference type="RefSeq" id="XP_024586710.1">
    <property type="nucleotide sequence ID" value="XM_024721630.1"/>
</dbReference>
<keyword evidence="5" id="KW-0539">Nucleus</keyword>
<evidence type="ECO:0000256" key="5">
    <source>
        <dbReference type="ARBA" id="ARBA00023242"/>
    </source>
</evidence>
<dbReference type="PANTHER" id="PTHR46481">
    <property type="entry name" value="ZINC FINGER BED DOMAIN-CONTAINING PROTEIN 4"/>
    <property type="match status" value="1"/>
</dbReference>
<organism evidence="7 8">
    <name type="scientific">Plasmopara halstedii</name>
    <name type="common">Downy mildew of sunflower</name>
    <dbReference type="NCBI Taxonomy" id="4781"/>
    <lineage>
        <taxon>Eukaryota</taxon>
        <taxon>Sar</taxon>
        <taxon>Stramenopiles</taxon>
        <taxon>Oomycota</taxon>
        <taxon>Peronosporomycetes</taxon>
        <taxon>Peronosporales</taxon>
        <taxon>Peronosporaceae</taxon>
        <taxon>Plasmopara</taxon>
    </lineage>
</organism>
<evidence type="ECO:0000256" key="6">
    <source>
        <dbReference type="SAM" id="MobiDB-lite"/>
    </source>
</evidence>
<dbReference type="InterPro" id="IPR012337">
    <property type="entry name" value="RNaseH-like_sf"/>
</dbReference>
<dbReference type="STRING" id="4781.A0A0P1B788"/>
<evidence type="ECO:0000256" key="1">
    <source>
        <dbReference type="ARBA" id="ARBA00004123"/>
    </source>
</evidence>